<keyword evidence="8" id="KW-1185">Reference proteome</keyword>
<dbReference type="Pfam" id="PF08386">
    <property type="entry name" value="Abhydrolase_4"/>
    <property type="match status" value="1"/>
</dbReference>
<dbReference type="GO" id="GO:0016787">
    <property type="term" value="F:hydrolase activity"/>
    <property type="evidence" value="ECO:0007669"/>
    <property type="project" value="UniProtKB-KW"/>
</dbReference>
<dbReference type="RefSeq" id="WP_381371478.1">
    <property type="nucleotide sequence ID" value="NZ_JBHSOA010000139.1"/>
</dbReference>
<evidence type="ECO:0000256" key="2">
    <source>
        <dbReference type="ARBA" id="ARBA00022729"/>
    </source>
</evidence>
<reference evidence="8" key="1">
    <citation type="journal article" date="2019" name="Int. J. Syst. Evol. Microbiol.">
        <title>The Global Catalogue of Microorganisms (GCM) 10K type strain sequencing project: providing services to taxonomists for standard genome sequencing and annotation.</title>
        <authorList>
            <consortium name="The Broad Institute Genomics Platform"/>
            <consortium name="The Broad Institute Genome Sequencing Center for Infectious Disease"/>
            <person name="Wu L."/>
            <person name="Ma J."/>
        </authorList>
    </citation>
    <scope>NUCLEOTIDE SEQUENCE [LARGE SCALE GENOMIC DNA]</scope>
    <source>
        <strain evidence="8">JCM 10411</strain>
    </source>
</reference>
<dbReference type="EMBL" id="JBHSOA010000139">
    <property type="protein sequence ID" value="MFC5857077.1"/>
    <property type="molecule type" value="Genomic_DNA"/>
</dbReference>
<evidence type="ECO:0000313" key="7">
    <source>
        <dbReference type="EMBL" id="MFC5857077.1"/>
    </source>
</evidence>
<feature type="region of interest" description="Disordered" evidence="4">
    <location>
        <begin position="498"/>
        <end position="519"/>
    </location>
</feature>
<evidence type="ECO:0000259" key="5">
    <source>
        <dbReference type="Pfam" id="PF00561"/>
    </source>
</evidence>
<sequence>MTCSTTLTGQDLAAADGMPPPSVPAPKLDWSPCVPGSEFDCATAKVPLDYNNPGGRTLELAVVKRKATDPGRRIGTLFFNPGGPGGPGTVQMPQNYERSPREVRERFDIISWDPRGIGSSTAVNCFASPKEAADWSASKAAGFPVGEKERAAFIAAYKDLARRCEQRDPELLRHVSTTDTARDLDQLRQAVGESQLTYQGISYGTILGATYANLFPDKVRAMVLDSNIDPQAWTNHASDDDPRLTTFLRMGSDRTAAATLDQFLTLCGSTSTARCAFSAGSPEATRDKFDQLMQKLRKHPVGAWTYAGTVADVVNSLYVVHPGWTDLAGRLQDLWQGRVAKPSPLPPSPAVPNPNPYLGEEQAAAVLCGDSPNPRDPNVYHGLEEAAAARAGDAGRFWTWATEGCSTWPAVAADRYRGPWNKPTAHPVLVVGTTYDPSTPYTNAQAMAKELANARLLTHNGYGHTALLNPSSCVNRYTGRYLVDGTLPPAGTTCRPDTPPFSAPKPTGGVATGGGGPGRGLVPLPAPVLREVRIARRHPPAGLALEPDLLDRAPDRQVPERLYRPTRR</sequence>
<proteinExistence type="inferred from homology"/>
<dbReference type="InterPro" id="IPR000073">
    <property type="entry name" value="AB_hydrolase_1"/>
</dbReference>
<dbReference type="InterPro" id="IPR029058">
    <property type="entry name" value="AB_hydrolase_fold"/>
</dbReference>
<dbReference type="PANTHER" id="PTHR43248:SF29">
    <property type="entry name" value="TRIPEPTIDYL AMINOPEPTIDASE"/>
    <property type="match status" value="1"/>
</dbReference>
<dbReference type="InterPro" id="IPR013595">
    <property type="entry name" value="Pept_S33_TAP-like_C"/>
</dbReference>
<evidence type="ECO:0000256" key="3">
    <source>
        <dbReference type="ARBA" id="ARBA00022801"/>
    </source>
</evidence>
<name>A0ABW1E887_9ACTN</name>
<dbReference type="Proteomes" id="UP001596180">
    <property type="component" value="Unassembled WGS sequence"/>
</dbReference>
<evidence type="ECO:0000259" key="6">
    <source>
        <dbReference type="Pfam" id="PF08386"/>
    </source>
</evidence>
<organism evidence="7 8">
    <name type="scientific">Streptomyces chlorus</name>
    <dbReference type="NCBI Taxonomy" id="887452"/>
    <lineage>
        <taxon>Bacteria</taxon>
        <taxon>Bacillati</taxon>
        <taxon>Actinomycetota</taxon>
        <taxon>Actinomycetes</taxon>
        <taxon>Kitasatosporales</taxon>
        <taxon>Streptomycetaceae</taxon>
        <taxon>Streptomyces</taxon>
    </lineage>
</organism>
<dbReference type="SUPFAM" id="SSF53474">
    <property type="entry name" value="alpha/beta-Hydrolases"/>
    <property type="match status" value="1"/>
</dbReference>
<dbReference type="Pfam" id="PF00561">
    <property type="entry name" value="Abhydrolase_1"/>
    <property type="match status" value="1"/>
</dbReference>
<dbReference type="PANTHER" id="PTHR43248">
    <property type="entry name" value="2-SUCCINYL-6-HYDROXY-2,4-CYCLOHEXADIENE-1-CARBOXYLATE SYNTHASE"/>
    <property type="match status" value="1"/>
</dbReference>
<evidence type="ECO:0000313" key="8">
    <source>
        <dbReference type="Proteomes" id="UP001596180"/>
    </source>
</evidence>
<feature type="domain" description="AB hydrolase-1" evidence="5">
    <location>
        <begin position="77"/>
        <end position="238"/>
    </location>
</feature>
<feature type="region of interest" description="Disordered" evidence="4">
    <location>
        <begin position="538"/>
        <end position="568"/>
    </location>
</feature>
<dbReference type="Gene3D" id="3.40.50.1820">
    <property type="entry name" value="alpha/beta hydrolase"/>
    <property type="match status" value="1"/>
</dbReference>
<comment type="caution">
    <text evidence="7">The sequence shown here is derived from an EMBL/GenBank/DDBJ whole genome shotgun (WGS) entry which is preliminary data.</text>
</comment>
<keyword evidence="2" id="KW-0732">Signal</keyword>
<feature type="domain" description="Peptidase S33 tripeptidyl aminopeptidase-like C-terminal" evidence="6">
    <location>
        <begin position="394"/>
        <end position="494"/>
    </location>
</feature>
<gene>
    <name evidence="7" type="ORF">ACFPZI_36615</name>
</gene>
<dbReference type="InterPro" id="IPR051601">
    <property type="entry name" value="Serine_prot/Carboxylest_S33"/>
</dbReference>
<evidence type="ECO:0000256" key="4">
    <source>
        <dbReference type="SAM" id="MobiDB-lite"/>
    </source>
</evidence>
<feature type="compositionally biased region" description="Gly residues" evidence="4">
    <location>
        <begin position="510"/>
        <end position="519"/>
    </location>
</feature>
<comment type="similarity">
    <text evidence="1">Belongs to the peptidase S33 family.</text>
</comment>
<evidence type="ECO:0000256" key="1">
    <source>
        <dbReference type="ARBA" id="ARBA00010088"/>
    </source>
</evidence>
<accession>A0ABW1E887</accession>
<feature type="compositionally biased region" description="Basic and acidic residues" evidence="4">
    <location>
        <begin position="549"/>
        <end position="568"/>
    </location>
</feature>
<keyword evidence="3 7" id="KW-0378">Hydrolase</keyword>
<feature type="region of interest" description="Disordered" evidence="4">
    <location>
        <begin position="1"/>
        <end position="21"/>
    </location>
</feature>
<protein>
    <submittedName>
        <fullName evidence="7">Alpha/beta hydrolase</fullName>
    </submittedName>
</protein>